<dbReference type="RefSeq" id="WP_231062361.1">
    <property type="nucleotide sequence ID" value="NZ_JAJNOR010000004.1"/>
</dbReference>
<sequence length="144" mass="16446">MSEPAVCVEALDDYRVDNDPVRQFVDTVMSSLVWNLVPWQFLYDLYGAWMSRNNPNGRAENLRTFKRRITELLPTLPEWSDTGENAMRTGDKMNDPGPLIVEYDLKNWRNQSYRGMDVNKIATPETKARYRGLVRVSGGSVAAG</sequence>
<protein>
    <submittedName>
        <fullName evidence="2">Winged helix-turn-helix domain-containing protein</fullName>
    </submittedName>
</protein>
<dbReference type="AlphaFoldDB" id="A0AAP2RHY5"/>
<evidence type="ECO:0000313" key="3">
    <source>
        <dbReference type="Proteomes" id="UP001299265"/>
    </source>
</evidence>
<dbReference type="Pfam" id="PF03288">
    <property type="entry name" value="Pox_D5"/>
    <property type="match status" value="1"/>
</dbReference>
<reference evidence="2 3" key="1">
    <citation type="submission" date="2021-11" db="EMBL/GenBank/DDBJ databases">
        <title>Lacrimispora sp. nov. NSJ-141 isolated from human feces.</title>
        <authorList>
            <person name="Abdugheni R."/>
        </authorList>
    </citation>
    <scope>NUCLEOTIDE SEQUENCE [LARGE SCALE GENOMIC DNA]</scope>
    <source>
        <strain evidence="2 3">NSJ-141</strain>
    </source>
</reference>
<dbReference type="Proteomes" id="UP001299265">
    <property type="component" value="Unassembled WGS sequence"/>
</dbReference>
<keyword evidence="3" id="KW-1185">Reference proteome</keyword>
<name>A0AAP2RHY5_9FIRM</name>
<dbReference type="InterPro" id="IPR004968">
    <property type="entry name" value="DNA_primase/NTPase_C"/>
</dbReference>
<accession>A0AAP2RHY5</accession>
<gene>
    <name evidence="2" type="ORF">LQE92_07460</name>
</gene>
<dbReference type="EMBL" id="JAJNOR010000004">
    <property type="protein sequence ID" value="MCD2492467.1"/>
    <property type="molecule type" value="Genomic_DNA"/>
</dbReference>
<evidence type="ECO:0000313" key="2">
    <source>
        <dbReference type="EMBL" id="MCD2492467.1"/>
    </source>
</evidence>
<proteinExistence type="predicted"/>
<feature type="domain" description="DNA primase/nucleoside triphosphatase C-terminal" evidence="1">
    <location>
        <begin position="17"/>
        <end position="81"/>
    </location>
</feature>
<comment type="caution">
    <text evidence="2">The sequence shown here is derived from an EMBL/GenBank/DDBJ whole genome shotgun (WGS) entry which is preliminary data.</text>
</comment>
<organism evidence="2 3">
    <name type="scientific">Lientehia hominis</name>
    <dbReference type="NCBI Taxonomy" id="2897778"/>
    <lineage>
        <taxon>Bacteria</taxon>
        <taxon>Bacillati</taxon>
        <taxon>Bacillota</taxon>
        <taxon>Clostridia</taxon>
        <taxon>Lachnospirales</taxon>
        <taxon>Lachnospiraceae</taxon>
        <taxon>Lientehia</taxon>
    </lineage>
</organism>
<evidence type="ECO:0000259" key="1">
    <source>
        <dbReference type="Pfam" id="PF03288"/>
    </source>
</evidence>